<gene>
    <name evidence="2" type="ORF">SDC9_56492</name>
</gene>
<name>A0A644X2H8_9ZZZZ</name>
<feature type="transmembrane region" description="Helical" evidence="1">
    <location>
        <begin position="40"/>
        <end position="60"/>
    </location>
</feature>
<feature type="transmembrane region" description="Helical" evidence="1">
    <location>
        <begin position="7"/>
        <end position="28"/>
    </location>
</feature>
<keyword evidence="1" id="KW-1133">Transmembrane helix</keyword>
<keyword evidence="1" id="KW-0812">Transmembrane</keyword>
<evidence type="ECO:0008006" key="3">
    <source>
        <dbReference type="Google" id="ProtNLM"/>
    </source>
</evidence>
<sequence length="95" mass="10916">MRKLRTFLSHVSVIFAGVFITLAILHRYNPNMGFLTSGISTVYIILFCLTVAVLAITTIADNRHYARHMRQRAEEAARWKKINAASQRPVRRDDN</sequence>
<dbReference type="AlphaFoldDB" id="A0A644X2H8"/>
<comment type="caution">
    <text evidence="2">The sequence shown here is derived from an EMBL/GenBank/DDBJ whole genome shotgun (WGS) entry which is preliminary data.</text>
</comment>
<accession>A0A644X2H8</accession>
<evidence type="ECO:0000256" key="1">
    <source>
        <dbReference type="SAM" id="Phobius"/>
    </source>
</evidence>
<protein>
    <recommendedName>
        <fullName evidence="3">YiaAB two helix domain-containing protein</fullName>
    </recommendedName>
</protein>
<dbReference type="EMBL" id="VSSQ01001659">
    <property type="protein sequence ID" value="MPM10167.1"/>
    <property type="molecule type" value="Genomic_DNA"/>
</dbReference>
<organism evidence="2">
    <name type="scientific">bioreactor metagenome</name>
    <dbReference type="NCBI Taxonomy" id="1076179"/>
    <lineage>
        <taxon>unclassified sequences</taxon>
        <taxon>metagenomes</taxon>
        <taxon>ecological metagenomes</taxon>
    </lineage>
</organism>
<keyword evidence="1" id="KW-0472">Membrane</keyword>
<evidence type="ECO:0000313" key="2">
    <source>
        <dbReference type="EMBL" id="MPM10167.1"/>
    </source>
</evidence>
<reference evidence="2" key="1">
    <citation type="submission" date="2019-08" db="EMBL/GenBank/DDBJ databases">
        <authorList>
            <person name="Kucharzyk K."/>
            <person name="Murdoch R.W."/>
            <person name="Higgins S."/>
            <person name="Loffler F."/>
        </authorList>
    </citation>
    <scope>NUCLEOTIDE SEQUENCE</scope>
</reference>
<proteinExistence type="predicted"/>